<evidence type="ECO:0000256" key="2">
    <source>
        <dbReference type="ARBA" id="ARBA00022475"/>
    </source>
</evidence>
<protein>
    <submittedName>
        <fullName evidence="10">Leucine-rich repeat protein</fullName>
    </submittedName>
</protein>
<dbReference type="InterPro" id="IPR032675">
    <property type="entry name" value="LRR_dom_sf"/>
</dbReference>
<evidence type="ECO:0000256" key="7">
    <source>
        <dbReference type="ARBA" id="ARBA00023170"/>
    </source>
</evidence>
<keyword evidence="3" id="KW-0812">Transmembrane</keyword>
<dbReference type="SUPFAM" id="SSF52058">
    <property type="entry name" value="L domain-like"/>
    <property type="match status" value="1"/>
</dbReference>
<evidence type="ECO:0000256" key="5">
    <source>
        <dbReference type="ARBA" id="ARBA00022989"/>
    </source>
</evidence>
<evidence type="ECO:0000256" key="1">
    <source>
        <dbReference type="ARBA" id="ARBA00004236"/>
    </source>
</evidence>
<keyword evidence="7" id="KW-0675">Receptor</keyword>
<keyword evidence="4" id="KW-0732">Signal</keyword>
<dbReference type="PANTHER" id="PTHR48052:SF8">
    <property type="entry name" value="LRR RECEPTOR-LIKE SERINE_THREONINE-PROTEIN KINASE FLS2"/>
    <property type="match status" value="1"/>
</dbReference>
<evidence type="ECO:0000256" key="4">
    <source>
        <dbReference type="ARBA" id="ARBA00022729"/>
    </source>
</evidence>
<proteinExistence type="predicted"/>
<evidence type="ECO:0000256" key="9">
    <source>
        <dbReference type="ARBA" id="ARBA00037847"/>
    </source>
</evidence>
<sequence>MNKCLVTKLNGSSDNSELLKLGEMRIKIAKVGTPTYLTQGFAMEANKPVPLEIIGEGYFTDRNLTENKGKTLVLNDDNHEDIWVSNNDLEIAILDKYSIKSIDSRVSYGEAYGKNKFIDIANLKYSLGLEFLSLYDTQISGDTADLKNLTALSYIQLSGTQISGDLADLKNLTALSSLDLSNTKVSGNMADLRNLTALTSLALANTKVSGNMEDLRNLTALTFIQLSGTQISGDIGVLSGMVNLTDAHLQRSTFTGDLSKLPAIFNFVDFSDNKNTVLSWTNRPSTATVIAMQGNARITDVDKMLQDQAKCVAYTGDKEWMKIISCVGTRTSASDAAVATLQQKGYTVSITPA</sequence>
<dbReference type="PANTHER" id="PTHR48052">
    <property type="entry name" value="UNNAMED PRODUCT"/>
    <property type="match status" value="1"/>
</dbReference>
<keyword evidence="8" id="KW-0325">Glycoprotein</keyword>
<comment type="subcellular location">
    <subcellularLocation>
        <location evidence="1">Cell membrane</location>
    </subcellularLocation>
    <subcellularLocation>
        <location evidence="9">Endomembrane system</location>
        <topology evidence="9">Single-pass membrane protein</topology>
    </subcellularLocation>
</comment>
<name>A0A8S5MD14_9CAUD</name>
<evidence type="ECO:0000256" key="3">
    <source>
        <dbReference type="ARBA" id="ARBA00022692"/>
    </source>
</evidence>
<evidence type="ECO:0000256" key="6">
    <source>
        <dbReference type="ARBA" id="ARBA00023136"/>
    </source>
</evidence>
<organism evidence="10">
    <name type="scientific">Siphoviridae sp. ctHeV6</name>
    <dbReference type="NCBI Taxonomy" id="2826233"/>
    <lineage>
        <taxon>Viruses</taxon>
        <taxon>Duplodnaviria</taxon>
        <taxon>Heunggongvirae</taxon>
        <taxon>Uroviricota</taxon>
        <taxon>Caudoviricetes</taxon>
    </lineage>
</organism>
<keyword evidence="5" id="KW-1133">Transmembrane helix</keyword>
<evidence type="ECO:0000256" key="8">
    <source>
        <dbReference type="ARBA" id="ARBA00023180"/>
    </source>
</evidence>
<reference evidence="10" key="1">
    <citation type="journal article" date="2021" name="Proc. Natl. Acad. Sci. U.S.A.">
        <title>A Catalog of Tens of Thousands of Viruses from Human Metagenomes Reveals Hidden Associations with Chronic Diseases.</title>
        <authorList>
            <person name="Tisza M.J."/>
            <person name="Buck C.B."/>
        </authorList>
    </citation>
    <scope>NUCLEOTIDE SEQUENCE</scope>
    <source>
        <strain evidence="10">CtHeV6</strain>
    </source>
</reference>
<dbReference type="GO" id="GO:0005886">
    <property type="term" value="C:plasma membrane"/>
    <property type="evidence" value="ECO:0007669"/>
    <property type="project" value="UniProtKB-SubCell"/>
</dbReference>
<evidence type="ECO:0000313" key="10">
    <source>
        <dbReference type="EMBL" id="DAD79967.1"/>
    </source>
</evidence>
<keyword evidence="2" id="KW-1003">Cell membrane</keyword>
<dbReference type="EMBL" id="BK014876">
    <property type="protein sequence ID" value="DAD79967.1"/>
    <property type="molecule type" value="Genomic_DNA"/>
</dbReference>
<accession>A0A8S5MD14</accession>
<keyword evidence="6" id="KW-0472">Membrane</keyword>
<dbReference type="Gene3D" id="3.80.10.10">
    <property type="entry name" value="Ribonuclease Inhibitor"/>
    <property type="match status" value="1"/>
</dbReference>